<dbReference type="InterPro" id="IPR044992">
    <property type="entry name" value="ChyE-like"/>
</dbReference>
<evidence type="ECO:0000259" key="1">
    <source>
        <dbReference type="Pfam" id="PF00117"/>
    </source>
</evidence>
<dbReference type="EMBL" id="FO203512">
    <property type="protein sequence ID" value="CCK75230.1"/>
    <property type="molecule type" value="Genomic_DNA"/>
</dbReference>
<dbReference type="CDD" id="cd01741">
    <property type="entry name" value="GATase1_1"/>
    <property type="match status" value="1"/>
</dbReference>
<dbReference type="Pfam" id="PF00117">
    <property type="entry name" value="GATase"/>
    <property type="match status" value="1"/>
</dbReference>
<feature type="domain" description="Glutamine amidotransferase" evidence="1">
    <location>
        <begin position="19"/>
        <end position="189"/>
    </location>
</feature>
<proteinExistence type="predicted"/>
<dbReference type="InterPro" id="IPR029062">
    <property type="entry name" value="Class_I_gatase-like"/>
</dbReference>
<dbReference type="GO" id="GO:0016740">
    <property type="term" value="F:transferase activity"/>
    <property type="evidence" value="ECO:0007669"/>
    <property type="project" value="UniProtKB-KW"/>
</dbReference>
<reference evidence="2 3" key="1">
    <citation type="journal article" date="2013" name="Nat. Commun.">
        <title>Genome sequence and functional genomic analysis of the oil-degrading bacterium Oleispira antarctica.</title>
        <authorList>
            <person name="Kube M."/>
            <person name="Chernikova T.N."/>
            <person name="Al-Ramahi Y."/>
            <person name="Beloqui A."/>
            <person name="Lopez-Cortez N."/>
            <person name="Guazzaroni M.E."/>
            <person name="Heipieper H.J."/>
            <person name="Klages S."/>
            <person name="Kotsyurbenko O.R."/>
            <person name="Langer I."/>
            <person name="Nechitaylo T.Y."/>
            <person name="Lunsdorf H."/>
            <person name="Fernandez M."/>
            <person name="Juarez S."/>
            <person name="Ciordia S."/>
            <person name="Singer A."/>
            <person name="Kagan O."/>
            <person name="Egorova O."/>
            <person name="Petit P.A."/>
            <person name="Stogios P."/>
            <person name="Kim Y."/>
            <person name="Tchigvintsev A."/>
            <person name="Flick R."/>
            <person name="Denaro R."/>
            <person name="Genovese M."/>
            <person name="Albar J.P."/>
            <person name="Reva O.N."/>
            <person name="Martinez-Gomariz M."/>
            <person name="Tran H."/>
            <person name="Ferrer M."/>
            <person name="Savchenko A."/>
            <person name="Yakunin A.F."/>
            <person name="Yakimov M.M."/>
            <person name="Golyshina O.V."/>
            <person name="Reinhardt R."/>
            <person name="Golyshin P.N."/>
        </authorList>
    </citation>
    <scope>NUCLEOTIDE SEQUENCE [LARGE SCALE GENOMIC DNA]</scope>
</reference>
<dbReference type="PANTHER" id="PTHR42695:SF5">
    <property type="entry name" value="GLUTAMINE AMIDOTRANSFERASE YLR126C-RELATED"/>
    <property type="match status" value="1"/>
</dbReference>
<accession>R4YL86</accession>
<keyword evidence="3" id="KW-1185">Reference proteome</keyword>
<dbReference type="Gene3D" id="3.40.50.880">
    <property type="match status" value="1"/>
</dbReference>
<evidence type="ECO:0000313" key="2">
    <source>
        <dbReference type="EMBL" id="CCK75230.1"/>
    </source>
</evidence>
<dbReference type="PROSITE" id="PS51273">
    <property type="entry name" value="GATASE_TYPE_1"/>
    <property type="match status" value="1"/>
</dbReference>
<dbReference type="InterPro" id="IPR017926">
    <property type="entry name" value="GATASE"/>
</dbReference>
<dbReference type="KEGG" id="oai:OLEAN_C10540"/>
<dbReference type="SUPFAM" id="SSF52317">
    <property type="entry name" value="Class I glutamine amidotransferase-like"/>
    <property type="match status" value="1"/>
</dbReference>
<name>R4YL86_OLEAN</name>
<keyword evidence="2" id="KW-0808">Transferase</keyword>
<sequence>MRIGLLETDVLYDDLINDYGSYGLMFEKYLTQLDDSKLEFVYYQVQQGELPLLLDECDAYIITGSKAGAYEEHLWIKPLSNWIISADQARAKVFGVCFGHQLIAQALGGSVEESNKGWGVGVRSLATISDSPFSQSLPKHLDLIYSHKDQVVKLPDNARNFISDNFCPYAGFTIGQHIVTLQGHPEFSGEYSTLLFRLRAKNIGEPACSDAINSLRHSTDANFIGRLILDFLRPETTQQMDEAFQIEETLN</sequence>
<dbReference type="AlphaFoldDB" id="R4YL86"/>
<evidence type="ECO:0000313" key="3">
    <source>
        <dbReference type="Proteomes" id="UP000032749"/>
    </source>
</evidence>
<dbReference type="HOGENOM" id="CLU_054974_0_2_6"/>
<organism evidence="2 3">
    <name type="scientific">Oleispira antarctica RB-8</name>
    <dbReference type="NCBI Taxonomy" id="698738"/>
    <lineage>
        <taxon>Bacteria</taxon>
        <taxon>Pseudomonadati</taxon>
        <taxon>Pseudomonadota</taxon>
        <taxon>Gammaproteobacteria</taxon>
        <taxon>Oceanospirillales</taxon>
        <taxon>Oceanospirillaceae</taxon>
        <taxon>Oleispira</taxon>
    </lineage>
</organism>
<dbReference type="STRING" id="698738.OLEAN_C10540"/>
<dbReference type="GO" id="GO:0005829">
    <property type="term" value="C:cytosol"/>
    <property type="evidence" value="ECO:0007669"/>
    <property type="project" value="TreeGrafter"/>
</dbReference>
<gene>
    <name evidence="2" type="primary">guaA</name>
    <name evidence="2" type="ORF">OLEAN_C10540</name>
</gene>
<protein>
    <submittedName>
        <fullName evidence="2">Probable Glutamine amidotransferase, class I</fullName>
    </submittedName>
</protein>
<dbReference type="PANTHER" id="PTHR42695">
    <property type="entry name" value="GLUTAMINE AMIDOTRANSFERASE YLR126C-RELATED"/>
    <property type="match status" value="1"/>
</dbReference>
<keyword evidence="2" id="KW-0315">Glutamine amidotransferase</keyword>
<dbReference type="PATRIC" id="fig|698738.3.peg.1096"/>
<dbReference type="Proteomes" id="UP000032749">
    <property type="component" value="Chromosome"/>
</dbReference>